<dbReference type="RefSeq" id="WP_149101759.1">
    <property type="nucleotide sequence ID" value="NZ_VTFT01000001.1"/>
</dbReference>
<gene>
    <name evidence="5" type="ORF">FZO89_02375</name>
</gene>
<dbReference type="SUPFAM" id="SSF48452">
    <property type="entry name" value="TPR-like"/>
    <property type="match status" value="1"/>
</dbReference>
<dbReference type="EMBL" id="VTFT01000001">
    <property type="protein sequence ID" value="TYT25210.1"/>
    <property type="molecule type" value="Genomic_DNA"/>
</dbReference>
<dbReference type="PANTHER" id="PTHR45586:SF1">
    <property type="entry name" value="LIPOPOLYSACCHARIDE ASSEMBLY PROTEIN B"/>
    <property type="match status" value="1"/>
</dbReference>
<accession>A0A5D4XR51</accession>
<organism evidence="5 6">
    <name type="scientific">Luteimonas viscosa</name>
    <dbReference type="NCBI Taxonomy" id="1132694"/>
    <lineage>
        <taxon>Bacteria</taxon>
        <taxon>Pseudomonadati</taxon>
        <taxon>Pseudomonadota</taxon>
        <taxon>Gammaproteobacteria</taxon>
        <taxon>Lysobacterales</taxon>
        <taxon>Lysobacteraceae</taxon>
        <taxon>Luteimonas</taxon>
    </lineage>
</organism>
<feature type="signal peptide" evidence="4">
    <location>
        <begin position="1"/>
        <end position="21"/>
    </location>
</feature>
<sequence length="363" mass="40642">MFAWLLGAALTLAPAIAPAPAPPPVPDPPAPPSAEEIFAIPAALRQALHEQVVADGGSDHQRLSRLVRFMFDPEGLGMRYQHDGNFTVAEAWQSRKGNCLSFTLMTIALARAAGLDAYGQEISRTLSWYSEGDTLYFSNHVNTGVQIHRQRYSVDVASDSVLTAEPPKQVDDERLLAIFHSNRAASLLTEGRLEEAATYMASALRADERYAAAWNNAGVLALREGRPDQAEQHFLKTLELDSSHDGAMMNLASLYAARGDRQREHEYRKRIERARQRNPFHYFMLALDDEKQGDYTAAAKRYRRAIGLYDGEHRFHYGLARAYLHLGDFRKAGDALRRAQSLASDGTSERYQAKLDRLRRKGL</sequence>
<evidence type="ECO:0000256" key="4">
    <source>
        <dbReference type="SAM" id="SignalP"/>
    </source>
</evidence>
<evidence type="ECO:0000313" key="6">
    <source>
        <dbReference type="Proteomes" id="UP000324973"/>
    </source>
</evidence>
<feature type="chain" id="PRO_5022713927" evidence="4">
    <location>
        <begin position="22"/>
        <end position="363"/>
    </location>
</feature>
<dbReference type="InterPro" id="IPR038765">
    <property type="entry name" value="Papain-like_cys_pep_sf"/>
</dbReference>
<dbReference type="PANTHER" id="PTHR45586">
    <property type="entry name" value="TPR REPEAT-CONTAINING PROTEIN PA4667"/>
    <property type="match status" value="1"/>
</dbReference>
<dbReference type="PROSITE" id="PS50005">
    <property type="entry name" value="TPR"/>
    <property type="match status" value="1"/>
</dbReference>
<dbReference type="AlphaFoldDB" id="A0A5D4XR51"/>
<dbReference type="SMART" id="SM00028">
    <property type="entry name" value="TPR"/>
    <property type="match status" value="4"/>
</dbReference>
<dbReference type="InterPro" id="IPR051012">
    <property type="entry name" value="CellSynth/LPSAsmb/PSIAsmb"/>
</dbReference>
<evidence type="ECO:0000256" key="2">
    <source>
        <dbReference type="ARBA" id="ARBA00022803"/>
    </source>
</evidence>
<keyword evidence="1" id="KW-0677">Repeat</keyword>
<protein>
    <submittedName>
        <fullName evidence="5">Tetratricopeptide repeat protein</fullName>
    </submittedName>
</protein>
<dbReference type="OrthoDB" id="5801251at2"/>
<reference evidence="5 6" key="1">
    <citation type="submission" date="2019-08" db="EMBL/GenBank/DDBJ databases">
        <title>Luteimonas viscosus sp. nov., isolated from soil of a sunflower field.</title>
        <authorList>
            <person name="Jianli Z."/>
            <person name="Ying Z."/>
        </authorList>
    </citation>
    <scope>NUCLEOTIDE SEQUENCE [LARGE SCALE GENOMIC DNA]</scope>
    <source>
        <strain evidence="5 6">XBU10</strain>
    </source>
</reference>
<comment type="caution">
    <text evidence="5">The sequence shown here is derived from an EMBL/GenBank/DDBJ whole genome shotgun (WGS) entry which is preliminary data.</text>
</comment>
<keyword evidence="2 3" id="KW-0802">TPR repeat</keyword>
<dbReference type="Proteomes" id="UP000324973">
    <property type="component" value="Unassembled WGS sequence"/>
</dbReference>
<dbReference type="InterPro" id="IPR011990">
    <property type="entry name" value="TPR-like_helical_dom_sf"/>
</dbReference>
<evidence type="ECO:0000256" key="3">
    <source>
        <dbReference type="PROSITE-ProRule" id="PRU00339"/>
    </source>
</evidence>
<feature type="repeat" description="TPR" evidence="3">
    <location>
        <begin position="211"/>
        <end position="244"/>
    </location>
</feature>
<dbReference type="SUPFAM" id="SSF54001">
    <property type="entry name" value="Cysteine proteinases"/>
    <property type="match status" value="1"/>
</dbReference>
<dbReference type="Gene3D" id="1.25.40.10">
    <property type="entry name" value="Tetratricopeptide repeat domain"/>
    <property type="match status" value="2"/>
</dbReference>
<evidence type="ECO:0000313" key="5">
    <source>
        <dbReference type="EMBL" id="TYT25210.1"/>
    </source>
</evidence>
<dbReference type="Pfam" id="PF13432">
    <property type="entry name" value="TPR_16"/>
    <property type="match status" value="2"/>
</dbReference>
<dbReference type="InterPro" id="IPR019734">
    <property type="entry name" value="TPR_rpt"/>
</dbReference>
<evidence type="ECO:0000256" key="1">
    <source>
        <dbReference type="ARBA" id="ARBA00022737"/>
    </source>
</evidence>
<name>A0A5D4XR51_9GAMM</name>
<keyword evidence="6" id="KW-1185">Reference proteome</keyword>
<proteinExistence type="predicted"/>
<keyword evidence="4" id="KW-0732">Signal</keyword>